<dbReference type="GO" id="GO:0006355">
    <property type="term" value="P:regulation of DNA-templated transcription"/>
    <property type="evidence" value="ECO:0007669"/>
    <property type="project" value="InterPro"/>
</dbReference>
<dbReference type="Gene3D" id="1.10.1220.10">
    <property type="entry name" value="Met repressor-like"/>
    <property type="match status" value="1"/>
</dbReference>
<gene>
    <name evidence="2" type="ORF">DLD82_08080</name>
</gene>
<accession>A0A2V2NB45</accession>
<feature type="region of interest" description="Disordered" evidence="1">
    <location>
        <begin position="39"/>
        <end position="61"/>
    </location>
</feature>
<evidence type="ECO:0008006" key="4">
    <source>
        <dbReference type="Google" id="ProtNLM"/>
    </source>
</evidence>
<evidence type="ECO:0000313" key="3">
    <source>
        <dbReference type="Proteomes" id="UP000245934"/>
    </source>
</evidence>
<reference evidence="2 3" key="1">
    <citation type="submission" date="2018-05" db="EMBL/GenBank/DDBJ databases">
        <title>Draft genome of Methanospirillum stamsii Pt1.</title>
        <authorList>
            <person name="Dueholm M.S."/>
            <person name="Nielsen P.H."/>
            <person name="Bakmann L.F."/>
            <person name="Otzen D.E."/>
        </authorList>
    </citation>
    <scope>NUCLEOTIDE SEQUENCE [LARGE SCALE GENOMIC DNA]</scope>
    <source>
        <strain evidence="2 3">Pt1</strain>
    </source>
</reference>
<feature type="compositionally biased region" description="Basic and acidic residues" evidence="1">
    <location>
        <begin position="39"/>
        <end position="48"/>
    </location>
</feature>
<dbReference type="EMBL" id="QGMZ01000015">
    <property type="protein sequence ID" value="PWR74846.1"/>
    <property type="molecule type" value="Genomic_DNA"/>
</dbReference>
<organism evidence="2 3">
    <name type="scientific">Methanospirillum stamsii</name>
    <dbReference type="NCBI Taxonomy" id="1277351"/>
    <lineage>
        <taxon>Archaea</taxon>
        <taxon>Methanobacteriati</taxon>
        <taxon>Methanobacteriota</taxon>
        <taxon>Stenosarchaea group</taxon>
        <taxon>Methanomicrobia</taxon>
        <taxon>Methanomicrobiales</taxon>
        <taxon>Methanospirillaceae</taxon>
        <taxon>Methanospirillum</taxon>
    </lineage>
</organism>
<evidence type="ECO:0000256" key="1">
    <source>
        <dbReference type="SAM" id="MobiDB-lite"/>
    </source>
</evidence>
<dbReference type="Proteomes" id="UP000245934">
    <property type="component" value="Unassembled WGS sequence"/>
</dbReference>
<dbReference type="InterPro" id="IPR013321">
    <property type="entry name" value="Arc_rbn_hlx_hlx"/>
</dbReference>
<comment type="caution">
    <text evidence="2">The sequence shown here is derived from an EMBL/GenBank/DDBJ whole genome shotgun (WGS) entry which is preliminary data.</text>
</comment>
<dbReference type="AlphaFoldDB" id="A0A2V2NB45"/>
<proteinExistence type="predicted"/>
<name>A0A2V2NB45_9EURY</name>
<keyword evidence="3" id="KW-1185">Reference proteome</keyword>
<protein>
    <recommendedName>
        <fullName evidence="4">CopG family transcriptional regulator</fullName>
    </recommendedName>
</protein>
<sequence length="61" mass="6977">MKSNLTFSLDHDLKTRFIDQCKLADEKQSHVLEKLIEKHLKKESRSKPGSEGTANHEVGDQ</sequence>
<evidence type="ECO:0000313" key="2">
    <source>
        <dbReference type="EMBL" id="PWR74846.1"/>
    </source>
</evidence>